<gene>
    <name evidence="3" type="ORF">BJ508DRAFT_375162</name>
</gene>
<feature type="region of interest" description="Disordered" evidence="1">
    <location>
        <begin position="50"/>
        <end position="226"/>
    </location>
</feature>
<evidence type="ECO:0000259" key="2">
    <source>
        <dbReference type="Pfam" id="PF04921"/>
    </source>
</evidence>
<feature type="region of interest" description="Disordered" evidence="1">
    <location>
        <begin position="340"/>
        <end position="360"/>
    </location>
</feature>
<feature type="compositionally biased region" description="Basic and acidic residues" evidence="1">
    <location>
        <begin position="343"/>
        <end position="358"/>
    </location>
</feature>
<accession>A0A3N4IGV9</accession>
<keyword evidence="4" id="KW-1185">Reference proteome</keyword>
<feature type="compositionally biased region" description="Polar residues" evidence="1">
    <location>
        <begin position="135"/>
        <end position="161"/>
    </location>
</feature>
<dbReference type="InterPro" id="IPR048337">
    <property type="entry name" value="FAM50A/XAP5_C"/>
</dbReference>
<proteinExistence type="predicted"/>
<dbReference type="OrthoDB" id="1562195at2759"/>
<feature type="compositionally biased region" description="Low complexity" evidence="1">
    <location>
        <begin position="171"/>
        <end position="183"/>
    </location>
</feature>
<organism evidence="3 4">
    <name type="scientific">Ascobolus immersus RN42</name>
    <dbReference type="NCBI Taxonomy" id="1160509"/>
    <lineage>
        <taxon>Eukaryota</taxon>
        <taxon>Fungi</taxon>
        <taxon>Dikarya</taxon>
        <taxon>Ascomycota</taxon>
        <taxon>Pezizomycotina</taxon>
        <taxon>Pezizomycetes</taxon>
        <taxon>Pezizales</taxon>
        <taxon>Ascobolaceae</taxon>
        <taxon>Ascobolus</taxon>
    </lineage>
</organism>
<protein>
    <submittedName>
        <fullName evidence="3">XAP5-domain-containing protein</fullName>
    </submittedName>
</protein>
<dbReference type="PANTHER" id="PTHR12722">
    <property type="entry name" value="XAP-5 PROTEIN-RELATED"/>
    <property type="match status" value="1"/>
</dbReference>
<feature type="compositionally biased region" description="Basic and acidic residues" evidence="1">
    <location>
        <begin position="50"/>
        <end position="59"/>
    </location>
</feature>
<dbReference type="AlphaFoldDB" id="A0A3N4IGV9"/>
<reference evidence="3 4" key="1">
    <citation type="journal article" date="2018" name="Nat. Ecol. Evol.">
        <title>Pezizomycetes genomes reveal the molecular basis of ectomycorrhizal truffle lifestyle.</title>
        <authorList>
            <person name="Murat C."/>
            <person name="Payen T."/>
            <person name="Noel B."/>
            <person name="Kuo A."/>
            <person name="Morin E."/>
            <person name="Chen J."/>
            <person name="Kohler A."/>
            <person name="Krizsan K."/>
            <person name="Balestrini R."/>
            <person name="Da Silva C."/>
            <person name="Montanini B."/>
            <person name="Hainaut M."/>
            <person name="Levati E."/>
            <person name="Barry K.W."/>
            <person name="Belfiori B."/>
            <person name="Cichocki N."/>
            <person name="Clum A."/>
            <person name="Dockter R.B."/>
            <person name="Fauchery L."/>
            <person name="Guy J."/>
            <person name="Iotti M."/>
            <person name="Le Tacon F."/>
            <person name="Lindquist E.A."/>
            <person name="Lipzen A."/>
            <person name="Malagnac F."/>
            <person name="Mello A."/>
            <person name="Molinier V."/>
            <person name="Miyauchi S."/>
            <person name="Poulain J."/>
            <person name="Riccioni C."/>
            <person name="Rubini A."/>
            <person name="Sitrit Y."/>
            <person name="Splivallo R."/>
            <person name="Traeger S."/>
            <person name="Wang M."/>
            <person name="Zifcakova L."/>
            <person name="Wipf D."/>
            <person name="Zambonelli A."/>
            <person name="Paolocci F."/>
            <person name="Nowrousian M."/>
            <person name="Ottonello S."/>
            <person name="Baldrian P."/>
            <person name="Spatafora J.W."/>
            <person name="Henrissat B."/>
            <person name="Nagy L.G."/>
            <person name="Aury J.M."/>
            <person name="Wincker P."/>
            <person name="Grigoriev I.V."/>
            <person name="Bonfante P."/>
            <person name="Martin F.M."/>
        </authorList>
    </citation>
    <scope>NUCLEOTIDE SEQUENCE [LARGE SCALE GENOMIC DNA]</scope>
    <source>
        <strain evidence="3 4">RN42</strain>
    </source>
</reference>
<dbReference type="STRING" id="1160509.A0A3N4IGV9"/>
<dbReference type="Pfam" id="PF04921">
    <property type="entry name" value="XAP5"/>
    <property type="match status" value="1"/>
</dbReference>
<feature type="domain" description="FAM50A/XAP5 C-terminal" evidence="2">
    <location>
        <begin position="257"/>
        <end position="395"/>
    </location>
</feature>
<dbReference type="GO" id="GO:0005634">
    <property type="term" value="C:nucleus"/>
    <property type="evidence" value="ECO:0007669"/>
    <property type="project" value="InterPro"/>
</dbReference>
<sequence length="408" mass="44945">MSNTPTPSGSGTTTPSRFASQTATIDDVLSTQTVGLVNLAEFKKRRAELLEQKEREVARRGGLIGAATSSGEAGGKPQKKKRKVKQQGGLSFAGDDEDEDTSFSNPKTKTQKRASGKDKTGTEGGATKEPLPGTTGDNASVGTDHGQTVTPTGNEAETDVTSKAPIQENTSSASPPVSTPSDPNSAAIRPEGSDELEAGSGQEGSGSTGIVIKKKPNPRLAHPPPKALTKSTLMREAAEREALRREFLAMQEKVKNEEIIIPFIFYDGTNVFPKEEGVKVKKGEAVWLFLERARRMSGRREWLRVSVDDLLLVRGELIIPHHYEFYYFIVNQTEGPNGLIFDYSKEPSEDPKPQKGTEDPTLTKVVDRRWYERNKHIFPASIWTEFDPNITYKGRIRRDKEDNSFFFS</sequence>
<evidence type="ECO:0000256" key="1">
    <source>
        <dbReference type="SAM" id="MobiDB-lite"/>
    </source>
</evidence>
<dbReference type="PANTHER" id="PTHR12722:SF0">
    <property type="entry name" value="PROTEIN FAM50A"/>
    <property type="match status" value="1"/>
</dbReference>
<dbReference type="InterPro" id="IPR007005">
    <property type="entry name" value="XAP5"/>
</dbReference>
<dbReference type="Proteomes" id="UP000275078">
    <property type="component" value="Unassembled WGS sequence"/>
</dbReference>
<name>A0A3N4IGV9_ASCIM</name>
<evidence type="ECO:0000313" key="4">
    <source>
        <dbReference type="Proteomes" id="UP000275078"/>
    </source>
</evidence>
<dbReference type="EMBL" id="ML119665">
    <property type="protein sequence ID" value="RPA83390.1"/>
    <property type="molecule type" value="Genomic_DNA"/>
</dbReference>
<evidence type="ECO:0000313" key="3">
    <source>
        <dbReference type="EMBL" id="RPA83390.1"/>
    </source>
</evidence>
<dbReference type="GO" id="GO:0006325">
    <property type="term" value="P:chromatin organization"/>
    <property type="evidence" value="ECO:0007669"/>
    <property type="project" value="TreeGrafter"/>
</dbReference>